<name>A0A090DF91_MESPL</name>
<reference evidence="3" key="1">
    <citation type="submission" date="2014-08" db="EMBL/GenBank/DDBJ databases">
        <authorList>
            <person name="Moulin L."/>
        </authorList>
    </citation>
    <scope>NUCLEOTIDE SEQUENCE [LARGE SCALE GENOMIC DNA]</scope>
</reference>
<dbReference type="AlphaFoldDB" id="A0A090DF91"/>
<dbReference type="Proteomes" id="UP000045285">
    <property type="component" value="Unassembled WGS sequence"/>
</dbReference>
<dbReference type="EMBL" id="CCMZ01000003">
    <property type="protein sequence ID" value="CDX12195.1"/>
    <property type="molecule type" value="Genomic_DNA"/>
</dbReference>
<protein>
    <recommendedName>
        <fullName evidence="4">DUF932 domain-containing protein</fullName>
    </recommendedName>
</protein>
<keyword evidence="3" id="KW-1185">Reference proteome</keyword>
<gene>
    <name evidence="2" type="ORF">MPL3356_110380</name>
</gene>
<evidence type="ECO:0000313" key="3">
    <source>
        <dbReference type="Proteomes" id="UP000045285"/>
    </source>
</evidence>
<feature type="region of interest" description="Disordered" evidence="1">
    <location>
        <begin position="157"/>
        <end position="181"/>
    </location>
</feature>
<evidence type="ECO:0008006" key="4">
    <source>
        <dbReference type="Google" id="ProtNLM"/>
    </source>
</evidence>
<sequence>MCALLCLGRVKGARPFSRRKSEEEGFFRGGLRAGRGSRRPSWRRPMTQVLDTTRDRSGGYKVDLSRGERNGRVSSEWFSRPADERYLSLSELFETAQIRSERSRMRTVESAAIRVEASRDDAEHLTLVLPGSHVPIEPTHWSFGQPLRFPRLRLCRPRQPSRSHRPRQGASRESTGDRAGRLDVSDSFAASFL</sequence>
<proteinExistence type="predicted"/>
<accession>A0A090DF91</accession>
<feature type="compositionally biased region" description="Basic residues" evidence="1">
    <location>
        <begin position="157"/>
        <end position="167"/>
    </location>
</feature>
<evidence type="ECO:0000313" key="2">
    <source>
        <dbReference type="EMBL" id="CDX12195.1"/>
    </source>
</evidence>
<evidence type="ECO:0000256" key="1">
    <source>
        <dbReference type="SAM" id="MobiDB-lite"/>
    </source>
</evidence>
<organism evidence="2 3">
    <name type="scientific">Mesorhizobium plurifarium</name>
    <dbReference type="NCBI Taxonomy" id="69974"/>
    <lineage>
        <taxon>Bacteria</taxon>
        <taxon>Pseudomonadati</taxon>
        <taxon>Pseudomonadota</taxon>
        <taxon>Alphaproteobacteria</taxon>
        <taxon>Hyphomicrobiales</taxon>
        <taxon>Phyllobacteriaceae</taxon>
        <taxon>Mesorhizobium</taxon>
    </lineage>
</organism>